<dbReference type="InterPro" id="IPR007709">
    <property type="entry name" value="N-FG_amidohydro"/>
</dbReference>
<dbReference type="Gene3D" id="3.40.630.40">
    <property type="entry name" value="Zn-dependent exopeptidases"/>
    <property type="match status" value="1"/>
</dbReference>
<keyword evidence="1" id="KW-0378">Hydrolase</keyword>
<evidence type="ECO:0000313" key="1">
    <source>
        <dbReference type="EMBL" id="MBB4616886.1"/>
    </source>
</evidence>
<dbReference type="AlphaFoldDB" id="A0A7W7AHD1"/>
<comment type="caution">
    <text evidence="1">The sequence shown here is derived from an EMBL/GenBank/DDBJ whole genome shotgun (WGS) entry which is preliminary data.</text>
</comment>
<accession>A0A7W7AHD1</accession>
<organism evidence="1 2">
    <name type="scientific">Sphingomonas abaci</name>
    <dbReference type="NCBI Taxonomy" id="237611"/>
    <lineage>
        <taxon>Bacteria</taxon>
        <taxon>Pseudomonadati</taxon>
        <taxon>Pseudomonadota</taxon>
        <taxon>Alphaproteobacteria</taxon>
        <taxon>Sphingomonadales</taxon>
        <taxon>Sphingomonadaceae</taxon>
        <taxon>Sphingomonas</taxon>
    </lineage>
</organism>
<dbReference type="SUPFAM" id="SSF53187">
    <property type="entry name" value="Zn-dependent exopeptidases"/>
    <property type="match status" value="1"/>
</dbReference>
<keyword evidence="2" id="KW-1185">Reference proteome</keyword>
<evidence type="ECO:0000313" key="2">
    <source>
        <dbReference type="Proteomes" id="UP000574769"/>
    </source>
</evidence>
<dbReference type="EMBL" id="JACHNY010000001">
    <property type="protein sequence ID" value="MBB4616886.1"/>
    <property type="molecule type" value="Genomic_DNA"/>
</dbReference>
<proteinExistence type="predicted"/>
<dbReference type="Pfam" id="PF05013">
    <property type="entry name" value="FGase"/>
    <property type="match status" value="1"/>
</dbReference>
<reference evidence="1 2" key="1">
    <citation type="submission" date="2020-08" db="EMBL/GenBank/DDBJ databases">
        <title>Genomic Encyclopedia of Type Strains, Phase IV (KMG-IV): sequencing the most valuable type-strain genomes for metagenomic binning, comparative biology and taxonomic classification.</title>
        <authorList>
            <person name="Goeker M."/>
        </authorList>
    </citation>
    <scope>NUCLEOTIDE SEQUENCE [LARGE SCALE GENOMIC DNA]</scope>
    <source>
        <strain evidence="1 2">DSM 15867</strain>
    </source>
</reference>
<dbReference type="GO" id="GO:0016787">
    <property type="term" value="F:hydrolase activity"/>
    <property type="evidence" value="ECO:0007669"/>
    <property type="project" value="UniProtKB-KW"/>
</dbReference>
<name>A0A7W7AHD1_9SPHN</name>
<dbReference type="Proteomes" id="UP000574769">
    <property type="component" value="Unassembled WGS sequence"/>
</dbReference>
<protein>
    <submittedName>
        <fullName evidence="1">N-formylglutamate amidohydrolase</fullName>
    </submittedName>
</protein>
<gene>
    <name evidence="1" type="ORF">GGQ96_000992</name>
</gene>
<dbReference type="RefSeq" id="WP_184112049.1">
    <property type="nucleotide sequence ID" value="NZ_JACHNY010000001.1"/>
</dbReference>
<sequence>MRRSFDEWGSMPPAGPVVLSVSHAGTDYPAELRAALRVPSAALQGLEDRRVDAVAHAARGDEPMLVQRLGRAWIDLNRSERERDPRVDEGAPPLRRPILSAKLRSGLGLVPRRVTGAGDLWARRFTAAEVEARIVADHRPYHDRLEALLLAARARHGVAVLLDLHSMPPLAEDGPQVVIGDRFGRTAAGRFARALEAEARAAGIGVTRNTPYAGGFIVERQGAPERSIHAVQVELDRRLYLDATLDEPGAGLAATAALVRRMIDALATEALAMALPHAAE</sequence>